<gene>
    <name evidence="1" type="ORF">ReqiPine5gene64</name>
</gene>
<accession>D4P839</accession>
<evidence type="ECO:0000313" key="1">
    <source>
        <dbReference type="EMBL" id="ADD81169.1"/>
    </source>
</evidence>
<name>D4P839_9CAUD</name>
<dbReference type="RefSeq" id="YP_009016245.1">
    <property type="nucleotide sequence ID" value="NC_023722.1"/>
</dbReference>
<reference evidence="1 2" key="1">
    <citation type="journal article" date="2011" name="Appl. Environ. Microbiol.">
        <title>Genomic and functional analyses of Rhodococcus equi phages ReqiPepy6, ReqiPoco6, ReqiPine5, and ReqiDocB7.</title>
        <authorList>
            <person name="Summer E.J."/>
            <person name="Liu M."/>
            <person name="Gill J.J."/>
            <person name="Grant M."/>
            <person name="Chan-Cortes T.N."/>
            <person name="Ferguson L."/>
            <person name="Janes C."/>
            <person name="Lange K."/>
            <person name="Bertoli M."/>
            <person name="Moore C."/>
            <person name="Orchard R.C."/>
            <person name="Cohen N."/>
            <person name="Young R."/>
        </authorList>
    </citation>
    <scope>NUCLEOTIDE SEQUENCE [LARGE SCALE GENOMIC DNA]</scope>
</reference>
<sequence length="54" mass="6428">MIVRRWEVQVRDLRLGGCGFVGVARYFTLRAAVLAAEYRGGRVHDRRHRRRMTR</sequence>
<evidence type="ECO:0000313" key="2">
    <source>
        <dbReference type="Proteomes" id="UP000001504"/>
    </source>
</evidence>
<keyword evidence="2" id="KW-1185">Reference proteome</keyword>
<proteinExistence type="predicted"/>
<dbReference type="Proteomes" id="UP000001504">
    <property type="component" value="Segment"/>
</dbReference>
<dbReference type="GeneID" id="18564175"/>
<dbReference type="EMBL" id="GU580943">
    <property type="protein sequence ID" value="ADD81169.1"/>
    <property type="molecule type" value="Genomic_DNA"/>
</dbReference>
<protein>
    <submittedName>
        <fullName evidence="1">Gp64</fullName>
    </submittedName>
</protein>
<organism evidence="1 2">
    <name type="scientific">Rhodococcus phage ReqiPine5</name>
    <dbReference type="NCBI Taxonomy" id="691963"/>
    <lineage>
        <taxon>Viruses</taxon>
        <taxon>Duplodnaviria</taxon>
        <taxon>Heunggongvirae</taxon>
        <taxon>Uroviricota</taxon>
        <taxon>Caudoviricetes</taxon>
        <taxon>Caudoviricetes incertae sedis</taxon>
        <taxon>Reqipinevirus</taxon>
        <taxon>Reqipinevirus reqipine5</taxon>
    </lineage>
</organism>
<dbReference type="KEGG" id="vg:18564175"/>